<dbReference type="AlphaFoldDB" id="A0CBS3"/>
<dbReference type="KEGG" id="ptm:GSPATT00037023001"/>
<reference evidence="1 2" key="1">
    <citation type="journal article" date="2006" name="Nature">
        <title>Global trends of whole-genome duplications revealed by the ciliate Paramecium tetraurelia.</title>
        <authorList>
            <consortium name="Genoscope"/>
            <person name="Aury J.-M."/>
            <person name="Jaillon O."/>
            <person name="Duret L."/>
            <person name="Noel B."/>
            <person name="Jubin C."/>
            <person name="Porcel B.M."/>
            <person name="Segurens B."/>
            <person name="Daubin V."/>
            <person name="Anthouard V."/>
            <person name="Aiach N."/>
            <person name="Arnaiz O."/>
            <person name="Billaut A."/>
            <person name="Beisson J."/>
            <person name="Blanc I."/>
            <person name="Bouhouche K."/>
            <person name="Camara F."/>
            <person name="Duharcourt S."/>
            <person name="Guigo R."/>
            <person name="Gogendeau D."/>
            <person name="Katinka M."/>
            <person name="Keller A.-M."/>
            <person name="Kissmehl R."/>
            <person name="Klotz C."/>
            <person name="Koll F."/>
            <person name="Le Moue A."/>
            <person name="Lepere C."/>
            <person name="Malinsky S."/>
            <person name="Nowacki M."/>
            <person name="Nowak J.K."/>
            <person name="Plattner H."/>
            <person name="Poulain J."/>
            <person name="Ruiz F."/>
            <person name="Serrano V."/>
            <person name="Zagulski M."/>
            <person name="Dessen P."/>
            <person name="Betermier M."/>
            <person name="Weissenbach J."/>
            <person name="Scarpelli C."/>
            <person name="Schachter V."/>
            <person name="Sperling L."/>
            <person name="Meyer E."/>
            <person name="Cohen J."/>
            <person name="Wincker P."/>
        </authorList>
    </citation>
    <scope>NUCLEOTIDE SEQUENCE [LARGE SCALE GENOMIC DNA]</scope>
    <source>
        <strain evidence="1 2">Stock d4-2</strain>
    </source>
</reference>
<keyword evidence="2" id="KW-1185">Reference proteome</keyword>
<sequence length="47" mass="5469">MRTSSPNLKIFDKAMINQNMNMFTFTKEEGNFADLAKIDYLLLILAR</sequence>
<dbReference type="Proteomes" id="UP000000600">
    <property type="component" value="Unassembled WGS sequence"/>
</dbReference>
<dbReference type="EMBL" id="CT868058">
    <property type="protein sequence ID" value="CAK68240.1"/>
    <property type="molecule type" value="Genomic_DNA"/>
</dbReference>
<accession>A0CBS3</accession>
<organism evidence="1 2">
    <name type="scientific">Paramecium tetraurelia</name>
    <dbReference type="NCBI Taxonomy" id="5888"/>
    <lineage>
        <taxon>Eukaryota</taxon>
        <taxon>Sar</taxon>
        <taxon>Alveolata</taxon>
        <taxon>Ciliophora</taxon>
        <taxon>Intramacronucleata</taxon>
        <taxon>Oligohymenophorea</taxon>
        <taxon>Peniculida</taxon>
        <taxon>Parameciidae</taxon>
        <taxon>Paramecium</taxon>
    </lineage>
</organism>
<protein>
    <submittedName>
        <fullName evidence="1">Uncharacterized protein</fullName>
    </submittedName>
</protein>
<evidence type="ECO:0000313" key="1">
    <source>
        <dbReference type="EMBL" id="CAK68240.1"/>
    </source>
</evidence>
<dbReference type="HOGENOM" id="CLU_3176551_0_0_1"/>
<name>A0CBS3_PARTE</name>
<evidence type="ECO:0000313" key="2">
    <source>
        <dbReference type="Proteomes" id="UP000000600"/>
    </source>
</evidence>
<dbReference type="GeneID" id="5021422"/>
<dbReference type="RefSeq" id="XP_001435637.1">
    <property type="nucleotide sequence ID" value="XM_001435600.1"/>
</dbReference>
<proteinExistence type="predicted"/>
<dbReference type="InParanoid" id="A0CBS3"/>
<gene>
    <name evidence="1" type="ORF">GSPATT00037023001</name>
</gene>